<dbReference type="Gene3D" id="1.10.3470.10">
    <property type="entry name" value="ABC transporter involved in vitamin B12 uptake, BtuC"/>
    <property type="match status" value="1"/>
</dbReference>
<name>E0TCH1_PARBH</name>
<dbReference type="RefSeq" id="WP_013301301.1">
    <property type="nucleotide sequence ID" value="NC_014414.1"/>
</dbReference>
<keyword evidence="5 8" id="KW-0812">Transmembrane</keyword>
<dbReference type="OrthoDB" id="9811975at2"/>
<evidence type="ECO:0000256" key="3">
    <source>
        <dbReference type="ARBA" id="ARBA00022448"/>
    </source>
</evidence>
<dbReference type="AlphaFoldDB" id="E0TCH1"/>
<dbReference type="HOGENOM" id="CLU_013016_0_3_5"/>
<keyword evidence="6 8" id="KW-1133">Transmembrane helix</keyword>
<protein>
    <submittedName>
        <fullName evidence="9">Possible hemin ABC transporter, permease component</fullName>
    </submittedName>
</protein>
<dbReference type="PANTHER" id="PTHR30472:SF25">
    <property type="entry name" value="ABC TRANSPORTER PERMEASE PROTEIN MJ0876-RELATED"/>
    <property type="match status" value="1"/>
</dbReference>
<dbReference type="PANTHER" id="PTHR30472">
    <property type="entry name" value="FERRIC ENTEROBACTIN TRANSPORT SYSTEM PERMEASE PROTEIN"/>
    <property type="match status" value="1"/>
</dbReference>
<feature type="transmembrane region" description="Helical" evidence="8">
    <location>
        <begin position="59"/>
        <end position="76"/>
    </location>
</feature>
<keyword evidence="7 8" id="KW-0472">Membrane</keyword>
<proteinExistence type="inferred from homology"/>
<dbReference type="GO" id="GO:0033214">
    <property type="term" value="P:siderophore-iron import into cell"/>
    <property type="evidence" value="ECO:0007669"/>
    <property type="project" value="TreeGrafter"/>
</dbReference>
<gene>
    <name evidence="9" type="ordered locus">PB2503_11409</name>
</gene>
<dbReference type="Proteomes" id="UP000001302">
    <property type="component" value="Chromosome"/>
</dbReference>
<feature type="transmembrane region" description="Helical" evidence="8">
    <location>
        <begin position="12"/>
        <end position="39"/>
    </location>
</feature>
<evidence type="ECO:0000313" key="10">
    <source>
        <dbReference type="Proteomes" id="UP000001302"/>
    </source>
</evidence>
<keyword evidence="4" id="KW-1003">Cell membrane</keyword>
<feature type="transmembrane region" description="Helical" evidence="8">
    <location>
        <begin position="141"/>
        <end position="167"/>
    </location>
</feature>
<dbReference type="EMBL" id="CP002156">
    <property type="protein sequence ID" value="ADM10327.1"/>
    <property type="molecule type" value="Genomic_DNA"/>
</dbReference>
<dbReference type="PROSITE" id="PS51257">
    <property type="entry name" value="PROKAR_LIPOPROTEIN"/>
    <property type="match status" value="1"/>
</dbReference>
<evidence type="ECO:0000256" key="7">
    <source>
        <dbReference type="ARBA" id="ARBA00023136"/>
    </source>
</evidence>
<feature type="transmembrane region" description="Helical" evidence="8">
    <location>
        <begin position="304"/>
        <end position="323"/>
    </location>
</feature>
<dbReference type="SUPFAM" id="SSF81345">
    <property type="entry name" value="ABC transporter involved in vitamin B12 uptake, BtuC"/>
    <property type="match status" value="1"/>
</dbReference>
<evidence type="ECO:0000256" key="8">
    <source>
        <dbReference type="SAM" id="Phobius"/>
    </source>
</evidence>
<dbReference type="Pfam" id="PF01032">
    <property type="entry name" value="FecCD"/>
    <property type="match status" value="1"/>
</dbReference>
<evidence type="ECO:0000256" key="4">
    <source>
        <dbReference type="ARBA" id="ARBA00022475"/>
    </source>
</evidence>
<dbReference type="InterPro" id="IPR037294">
    <property type="entry name" value="ABC_BtuC-like"/>
</dbReference>
<dbReference type="KEGG" id="pbr:PB2503_11409"/>
<feature type="transmembrane region" description="Helical" evidence="8">
    <location>
        <begin position="277"/>
        <end position="297"/>
    </location>
</feature>
<feature type="transmembrane region" description="Helical" evidence="8">
    <location>
        <begin position="187"/>
        <end position="208"/>
    </location>
</feature>
<dbReference type="GO" id="GO:0022857">
    <property type="term" value="F:transmembrane transporter activity"/>
    <property type="evidence" value="ECO:0007669"/>
    <property type="project" value="InterPro"/>
</dbReference>
<comment type="subcellular location">
    <subcellularLocation>
        <location evidence="1">Cell membrane</location>
        <topology evidence="1">Multi-pass membrane protein</topology>
    </subcellularLocation>
</comment>
<dbReference type="InterPro" id="IPR000522">
    <property type="entry name" value="ABC_transptr_permease_BtuC"/>
</dbReference>
<reference evidence="10" key="1">
    <citation type="submission" date="2010-08" db="EMBL/GenBank/DDBJ databases">
        <title>Genome sequence of Parvularcula bermudensis HTCC2503.</title>
        <authorList>
            <person name="Kang D.-M."/>
            <person name="Oh H.-M."/>
            <person name="Cho J.-C."/>
        </authorList>
    </citation>
    <scope>NUCLEOTIDE SEQUENCE [LARGE SCALE GENOMIC DNA]</scope>
    <source>
        <strain evidence="10">ATCC BAA-594 / HTCC2503 / KCTC 12087</strain>
    </source>
</reference>
<feature type="transmembrane region" description="Helical" evidence="8">
    <location>
        <begin position="114"/>
        <end position="134"/>
    </location>
</feature>
<evidence type="ECO:0000256" key="6">
    <source>
        <dbReference type="ARBA" id="ARBA00022989"/>
    </source>
</evidence>
<dbReference type="STRING" id="314260.PB2503_11409"/>
<evidence type="ECO:0000256" key="2">
    <source>
        <dbReference type="ARBA" id="ARBA00007935"/>
    </source>
</evidence>
<evidence type="ECO:0000313" key="9">
    <source>
        <dbReference type="EMBL" id="ADM10327.1"/>
    </source>
</evidence>
<keyword evidence="3" id="KW-0813">Transport</keyword>
<reference evidence="9 10" key="2">
    <citation type="journal article" date="2011" name="J. Bacteriol.">
        <title>Complete genome sequence of strain HTCC2503T of Parvularcula bermudensis, the type species of the order "Parvularculales" in the class Alphaproteobacteria.</title>
        <authorList>
            <person name="Oh H.M."/>
            <person name="Kang I."/>
            <person name="Vergin K.L."/>
            <person name="Kang D."/>
            <person name="Rhee K.H."/>
            <person name="Giovannoni S.J."/>
            <person name="Cho J.C."/>
        </authorList>
    </citation>
    <scope>NUCLEOTIDE SEQUENCE [LARGE SCALE GENOMIC DNA]</scope>
    <source>
        <strain evidence="10">ATCC BAA-594 / HTCC2503 / KCTC 12087</strain>
    </source>
</reference>
<sequence length="329" mass="33233">MSRQVGLTGSLLAVAVIALLVSCSFGAASLSLLEVIAAMVGQGTPSDRIIVWSLRLPRALAAFSVGAALGVSGAALQGLLRNPLAGPGVLGISSMAALFATTGILFGLTTISPLILPGLAILGGIVTTAGLVIVAQKVRSVTTLLLVGIGVTSFAGSLLSLLLNLAPNPFTLSDLIYWSLGSVANRSVQDLLLCCPFILVGGGLLWVIRRGLSALTLGEEAAWGLGLDLARQRRWTILGAGMAVGGSVALAGAIGFVGIVIPHLIRPLVGFDPARSLLPSALAGGAILVAADICVRLIPTHNELGLGVIAALLGTPLFIWIAVGGRLGD</sequence>
<feature type="transmembrane region" description="Helical" evidence="8">
    <location>
        <begin position="237"/>
        <end position="265"/>
    </location>
</feature>
<dbReference type="GO" id="GO:0005886">
    <property type="term" value="C:plasma membrane"/>
    <property type="evidence" value="ECO:0007669"/>
    <property type="project" value="UniProtKB-SubCell"/>
</dbReference>
<organism evidence="9 10">
    <name type="scientific">Parvularcula bermudensis (strain ATCC BAA-594 / HTCC2503 / KCTC 12087)</name>
    <dbReference type="NCBI Taxonomy" id="314260"/>
    <lineage>
        <taxon>Bacteria</taxon>
        <taxon>Pseudomonadati</taxon>
        <taxon>Pseudomonadota</taxon>
        <taxon>Alphaproteobacteria</taxon>
        <taxon>Parvularculales</taxon>
        <taxon>Parvularculaceae</taxon>
        <taxon>Parvularcula</taxon>
    </lineage>
</organism>
<accession>E0TCH1</accession>
<dbReference type="eggNOG" id="COG0609">
    <property type="taxonomic scope" value="Bacteria"/>
</dbReference>
<keyword evidence="10" id="KW-1185">Reference proteome</keyword>
<evidence type="ECO:0000256" key="1">
    <source>
        <dbReference type="ARBA" id="ARBA00004651"/>
    </source>
</evidence>
<evidence type="ECO:0000256" key="5">
    <source>
        <dbReference type="ARBA" id="ARBA00022692"/>
    </source>
</evidence>
<feature type="transmembrane region" description="Helical" evidence="8">
    <location>
        <begin position="88"/>
        <end position="108"/>
    </location>
</feature>
<comment type="similarity">
    <text evidence="2">Belongs to the binding-protein-dependent transport system permease family. FecCD subfamily.</text>
</comment>
<dbReference type="CDD" id="cd06550">
    <property type="entry name" value="TM_ABC_iron-siderophores_like"/>
    <property type="match status" value="1"/>
</dbReference>